<keyword evidence="22" id="KW-1185">Reference proteome</keyword>
<evidence type="ECO:0000256" key="10">
    <source>
        <dbReference type="ARBA" id="ARBA00022989"/>
    </source>
</evidence>
<dbReference type="SUPFAM" id="SSF81665">
    <property type="entry name" value="Calcium ATPase, transmembrane domain M"/>
    <property type="match status" value="1"/>
</dbReference>
<evidence type="ECO:0000256" key="9">
    <source>
        <dbReference type="ARBA" id="ARBA00022967"/>
    </source>
</evidence>
<comment type="catalytic activity">
    <reaction evidence="12 17">
        <text>ATP + H2O + phospholipidSide 1 = ADP + phosphate + phospholipidSide 2.</text>
        <dbReference type="EC" id="7.6.2.1"/>
    </reaction>
</comment>
<feature type="binding site" evidence="15">
    <location>
        <position position="1009"/>
    </location>
    <ligand>
        <name>ATP</name>
        <dbReference type="ChEBI" id="CHEBI:30616"/>
    </ligand>
</feature>
<feature type="binding site" evidence="15">
    <location>
        <position position="1008"/>
    </location>
    <ligand>
        <name>ATP</name>
        <dbReference type="ChEBI" id="CHEBI:30616"/>
    </ligand>
</feature>
<dbReference type="RefSeq" id="XP_052945395.1">
    <property type="nucleotide sequence ID" value="XM_053092878.1"/>
</dbReference>
<keyword evidence="7 15" id="KW-0067">ATP-binding</keyword>
<feature type="transmembrane region" description="Helical" evidence="17">
    <location>
        <begin position="1179"/>
        <end position="1199"/>
    </location>
</feature>
<feature type="transmembrane region" description="Helical" evidence="17">
    <location>
        <begin position="1252"/>
        <end position="1272"/>
    </location>
</feature>
<feature type="region of interest" description="Disordered" evidence="18">
    <location>
        <begin position="1407"/>
        <end position="1547"/>
    </location>
</feature>
<evidence type="ECO:0000256" key="12">
    <source>
        <dbReference type="ARBA" id="ARBA00034036"/>
    </source>
</evidence>
<feature type="compositionally biased region" description="Low complexity" evidence="18">
    <location>
        <begin position="1463"/>
        <end position="1491"/>
    </location>
</feature>
<feature type="transmembrane region" description="Helical" evidence="17">
    <location>
        <begin position="1092"/>
        <end position="1115"/>
    </location>
</feature>
<keyword evidence="10 17" id="KW-1133">Transmembrane helix</keyword>
<feature type="binding site" evidence="16">
    <location>
        <position position="1005"/>
    </location>
    <ligand>
        <name>Mg(2+)</name>
        <dbReference type="ChEBI" id="CHEBI:18420"/>
    </ligand>
</feature>
<dbReference type="Gene3D" id="3.40.50.1000">
    <property type="entry name" value="HAD superfamily/HAD-like"/>
    <property type="match status" value="1"/>
</dbReference>
<dbReference type="SUPFAM" id="SSF81660">
    <property type="entry name" value="Metal cation-transporting ATPase, ATP-binding domain N"/>
    <property type="match status" value="1"/>
</dbReference>
<evidence type="ECO:0000256" key="17">
    <source>
        <dbReference type="RuleBase" id="RU362033"/>
    </source>
</evidence>
<comment type="cofactor">
    <cofactor evidence="16">
        <name>Mg(2+)</name>
        <dbReference type="ChEBI" id="CHEBI:18420"/>
    </cofactor>
</comment>
<feature type="binding site" evidence="15">
    <location>
        <position position="714"/>
    </location>
    <ligand>
        <name>ATP</name>
        <dbReference type="ChEBI" id="CHEBI:30616"/>
    </ligand>
</feature>
<dbReference type="NCBIfam" id="TIGR01494">
    <property type="entry name" value="ATPase_P-type"/>
    <property type="match status" value="1"/>
</dbReference>
<evidence type="ECO:0000256" key="6">
    <source>
        <dbReference type="ARBA" id="ARBA00022741"/>
    </source>
</evidence>
<feature type="compositionally biased region" description="Gly residues" evidence="18">
    <location>
        <begin position="1526"/>
        <end position="1536"/>
    </location>
</feature>
<feature type="domain" description="P-type ATPase N-terminal" evidence="19">
    <location>
        <begin position="56"/>
        <end position="128"/>
    </location>
</feature>
<evidence type="ECO:0000256" key="3">
    <source>
        <dbReference type="ARBA" id="ARBA00022553"/>
    </source>
</evidence>
<keyword evidence="6 15" id="KW-0547">Nucleotide-binding</keyword>
<feature type="binding site" evidence="15">
    <location>
        <position position="856"/>
    </location>
    <ligand>
        <name>ATP</name>
        <dbReference type="ChEBI" id="CHEBI:30616"/>
    </ligand>
</feature>
<evidence type="ECO:0000256" key="18">
    <source>
        <dbReference type="SAM" id="MobiDB-lite"/>
    </source>
</evidence>
<comment type="similarity">
    <text evidence="2 17">Belongs to the cation transport ATPase (P-type) (TC 3.A.3) family. Type IV subfamily.</text>
</comment>
<evidence type="ECO:0000256" key="11">
    <source>
        <dbReference type="ARBA" id="ARBA00023136"/>
    </source>
</evidence>
<evidence type="ECO:0000313" key="22">
    <source>
        <dbReference type="Proteomes" id="UP001164286"/>
    </source>
</evidence>
<dbReference type="SFLD" id="SFLDS00003">
    <property type="entry name" value="Haloacid_Dehalogenase"/>
    <property type="match status" value="1"/>
</dbReference>
<dbReference type="EC" id="7.6.2.1" evidence="17"/>
<feature type="binding site" evidence="15">
    <location>
        <position position="546"/>
    </location>
    <ligand>
        <name>ATP</name>
        <dbReference type="ChEBI" id="CHEBI:30616"/>
    </ligand>
</feature>
<evidence type="ECO:0000313" key="21">
    <source>
        <dbReference type="EMBL" id="KAI9635618.1"/>
    </source>
</evidence>
<dbReference type="EMBL" id="JAKWFO010000005">
    <property type="protein sequence ID" value="KAI9635618.1"/>
    <property type="molecule type" value="Genomic_DNA"/>
</dbReference>
<feature type="binding site" evidence="16">
    <location>
        <position position="1009"/>
    </location>
    <ligand>
        <name>Mg(2+)</name>
        <dbReference type="ChEBI" id="CHEBI:18420"/>
    </ligand>
</feature>
<evidence type="ECO:0000259" key="19">
    <source>
        <dbReference type="Pfam" id="PF16209"/>
    </source>
</evidence>
<dbReference type="Pfam" id="PF16209">
    <property type="entry name" value="PhoLip_ATPase_N"/>
    <property type="match status" value="1"/>
</dbReference>
<dbReference type="GO" id="GO:0016887">
    <property type="term" value="F:ATP hydrolysis activity"/>
    <property type="evidence" value="ECO:0007669"/>
    <property type="project" value="InterPro"/>
</dbReference>
<dbReference type="PANTHER" id="PTHR24092:SF153">
    <property type="entry name" value="PHOSPHOLIPID-TRANSPORTING ATPASE"/>
    <property type="match status" value="1"/>
</dbReference>
<feature type="domain" description="P-type ATPase C-terminal" evidence="20">
    <location>
        <begin position="1031"/>
        <end position="1280"/>
    </location>
</feature>
<feature type="active site" description="4-aspartylphosphate intermediate" evidence="14">
    <location>
        <position position="545"/>
    </location>
</feature>
<feature type="transmembrane region" description="Helical" evidence="17">
    <location>
        <begin position="125"/>
        <end position="143"/>
    </location>
</feature>
<dbReference type="PROSITE" id="PS00154">
    <property type="entry name" value="ATPASE_E1_E2"/>
    <property type="match status" value="1"/>
</dbReference>
<dbReference type="FunFam" id="3.40.1110.10:FF:000087">
    <property type="entry name" value="Phospholipid-transporting ATPase"/>
    <property type="match status" value="1"/>
</dbReference>
<name>A0AA38H7I4_9TREE</name>
<dbReference type="Pfam" id="PF16212">
    <property type="entry name" value="PhoLip_ATPase_C"/>
    <property type="match status" value="1"/>
</dbReference>
<accession>A0AA38H7I4</accession>
<gene>
    <name evidence="21" type="ORF">MKK02DRAFT_44317</name>
</gene>
<evidence type="ECO:0000256" key="14">
    <source>
        <dbReference type="PIRSR" id="PIRSR606539-1"/>
    </source>
</evidence>
<keyword evidence="5 16" id="KW-0479">Metal-binding</keyword>
<dbReference type="PRINTS" id="PR00119">
    <property type="entry name" value="CATATPASE"/>
</dbReference>
<keyword evidence="3" id="KW-0597">Phosphoprotein</keyword>
<comment type="caution">
    <text evidence="21">The sequence shown here is derived from an EMBL/GenBank/DDBJ whole genome shotgun (WGS) entry which is preliminary data.</text>
</comment>
<dbReference type="PANTHER" id="PTHR24092">
    <property type="entry name" value="PROBABLE PHOSPHOLIPID-TRANSPORTING ATPASE"/>
    <property type="match status" value="1"/>
</dbReference>
<evidence type="ECO:0000256" key="13">
    <source>
        <dbReference type="ARBA" id="ARBA00049128"/>
    </source>
</evidence>
<dbReference type="InterPro" id="IPR018303">
    <property type="entry name" value="ATPase_P-typ_P_site"/>
</dbReference>
<feature type="region of interest" description="Disordered" evidence="18">
    <location>
        <begin position="216"/>
        <end position="258"/>
    </location>
</feature>
<dbReference type="InterPro" id="IPR036412">
    <property type="entry name" value="HAD-like_sf"/>
</dbReference>
<dbReference type="SUPFAM" id="SSF81653">
    <property type="entry name" value="Calcium ATPase, transduction domain A"/>
    <property type="match status" value="1"/>
</dbReference>
<evidence type="ECO:0000256" key="5">
    <source>
        <dbReference type="ARBA" id="ARBA00022723"/>
    </source>
</evidence>
<keyword evidence="9 17" id="KW-1278">Translocase</keyword>
<feature type="binding site" evidence="15">
    <location>
        <position position="775"/>
    </location>
    <ligand>
        <name>ATP</name>
        <dbReference type="ChEBI" id="CHEBI:30616"/>
    </ligand>
</feature>
<dbReference type="GeneID" id="77732083"/>
<comment type="subcellular location">
    <subcellularLocation>
        <location evidence="1 17">Membrane</location>
        <topology evidence="1 17">Multi-pass membrane protein</topology>
    </subcellularLocation>
</comment>
<dbReference type="InterPro" id="IPR023214">
    <property type="entry name" value="HAD_sf"/>
</dbReference>
<organism evidence="21 22">
    <name type="scientific">Dioszegia hungarica</name>
    <dbReference type="NCBI Taxonomy" id="4972"/>
    <lineage>
        <taxon>Eukaryota</taxon>
        <taxon>Fungi</taxon>
        <taxon>Dikarya</taxon>
        <taxon>Basidiomycota</taxon>
        <taxon>Agaricomycotina</taxon>
        <taxon>Tremellomycetes</taxon>
        <taxon>Tremellales</taxon>
        <taxon>Bulleribasidiaceae</taxon>
        <taxon>Dioszegia</taxon>
    </lineage>
</organism>
<dbReference type="GO" id="GO:0140326">
    <property type="term" value="F:ATPase-coupled intramembrane lipid transporter activity"/>
    <property type="evidence" value="ECO:0007669"/>
    <property type="project" value="UniProtKB-EC"/>
</dbReference>
<dbReference type="Pfam" id="PF13246">
    <property type="entry name" value="Cation_ATPase"/>
    <property type="match status" value="1"/>
</dbReference>
<keyword evidence="11 17" id="KW-0472">Membrane</keyword>
<dbReference type="InterPro" id="IPR044492">
    <property type="entry name" value="P_typ_ATPase_HD_dom"/>
</dbReference>
<evidence type="ECO:0000256" key="15">
    <source>
        <dbReference type="PIRSR" id="PIRSR606539-2"/>
    </source>
</evidence>
<evidence type="ECO:0000256" key="8">
    <source>
        <dbReference type="ARBA" id="ARBA00022842"/>
    </source>
</evidence>
<dbReference type="GO" id="GO:0000287">
    <property type="term" value="F:magnesium ion binding"/>
    <property type="evidence" value="ECO:0007669"/>
    <property type="project" value="UniProtKB-UniRule"/>
</dbReference>
<feature type="compositionally biased region" description="Basic and acidic residues" evidence="18">
    <location>
        <begin position="216"/>
        <end position="242"/>
    </location>
</feature>
<evidence type="ECO:0000259" key="20">
    <source>
        <dbReference type="Pfam" id="PF16212"/>
    </source>
</evidence>
<dbReference type="InterPro" id="IPR001757">
    <property type="entry name" value="P_typ_ATPase"/>
</dbReference>
<sequence>MSPASTSQSPLLQQMRKRKRKNGWWARHVSGPVSRFSLVEFIFVRKIKPSPPRSVYINQPLPSEFFDKKGKPLSSRRFDSNQNVTSKYTIFTFLPRNLLEQFRRVANCFFLFINILQFFPQFSTINPGLVMLPLIAVLLITALKDGYEDIKRHQADKNVNNSIIHTLGGEGYENINPMKSKSKTFVPKIPIPSFKSKKARRREAKEAGNMVAKTYQREAAEEQEETERQLRGEREDGEDLGRARTQVSTWEDDPEAGDRANELGWHRTLWEDLKVGDIVKIYDHEQFPADIVICATSEEEDVAFIETKNLDGETNLKSRHAVTGLTHLNTVQACRNAKLRVDLDAPEVNMYKLNGAIVTEDVMGNDGLPAVHPISLETTLLRGCVLKNTAWVIGIVMYTGHDTKIIQNSGATPSKRSKVERQMDPQVLLNLALLGVLATVCAVVNYFNEVRWIQEGTYWTLYADTRGDGASVNGILTFLNAFITFQNIVPISLYISIEFVRTAQAAFIYFDRDMKYTKNGVVTRTQARSWTLSDDLGQVEYVFSDKTGTLTQNAMIFRQCSVGGKVYSGDGEVPENTLIKASSSDSDSSTAHNSPGIKLPDTTSPDVKVRLPKEVLAPFHDKTLEMDLQEHDTEQSRVLHGFFAVLALCHTVLAAEMEPGVIEYKAQSPDEAALVQSAADVGFVFRGRDKNILRLSTPFSETPDEYELLNVLEFNSTRKRMSVILRKMDDEGRLFLLCKGADNVIFERLTKDSSQAELREKTDKDLQYFASEGLRTLCLAYKVLDLAEYEQWSKDYHQASVALDEREEKIEEVSSRIEQGLSLLGATAIEDKLQDGVPECISDLKRAGIKVWVATGDKLETAVAIGYTTHLLTNETNLIIVREGRHSVKDQILDALEGFFGEHELARVISRVSTVSGRPGLERINTGARSLVGDNNGHRPGGFSLVIEGSALAHCFSDPETNDLLLALSTRCNTVICCRVSPLQKAQIVRLIKDNLGVMCLAIGDGANDVSMIQAADVGVGISGEEGLQAVNSSDYAIAQFRYLRRLLFVHGQWSYFRNSSMILNFFYKNMIGIGVLWWFQPFCGFSTTYVFSYTYLLFWNVFWTLVPVLAIGLFDRNIDAHSLMTIPELYRYGREGRYFRLRRFFYYMLEGIFQSAVIYYFLHYTYLTPSSRPDAWDVYIYEASTTMAIAAVMVANFFTGLNIYAWVGWTYFGILLGPFLVWVYTAVFSSIPPRSFVTGVYGNQVFLFRSYAFWFGWPFVLVIALLPRYLIRVARQNYFADDIDLMRLVRRINPEIDPATHPMLGGKFAEKEKTEEVDTDRGDIPMKELQGGVVDVKAQTPMAVDEEVGRPSIGAGRPSMSSARFGMHGSARGSAVDMSTGVTRQASRGFDFDTEENGVAMARMQSRLSQVSSHRRGNRLLPNRSSPLKPISGSTSNPFGISRIRERAGSVFSPKKRRDTTATKASVTTATSEEPAETGTGATATGTAGSKSRKATDSRTGEVLEERQRSGSGSADINADLEGGDVFGHGFGIGKSGMPPRGGPTV</sequence>
<comment type="catalytic activity">
    <reaction evidence="13">
        <text>a 1,2-diacyl-sn-glycero-3-phosphoethanolamine(out) + ATP + H2O = a 1,2-diacyl-sn-glycero-3-phosphoethanolamine(in) + ADP + phosphate + H(+)</text>
        <dbReference type="Rhea" id="RHEA:66132"/>
        <dbReference type="ChEBI" id="CHEBI:15377"/>
        <dbReference type="ChEBI" id="CHEBI:15378"/>
        <dbReference type="ChEBI" id="CHEBI:30616"/>
        <dbReference type="ChEBI" id="CHEBI:43474"/>
        <dbReference type="ChEBI" id="CHEBI:64612"/>
        <dbReference type="ChEBI" id="CHEBI:456216"/>
    </reaction>
    <physiologicalReaction direction="left-to-right" evidence="13">
        <dbReference type="Rhea" id="RHEA:66133"/>
    </physiologicalReaction>
</comment>
<reference evidence="21" key="1">
    <citation type="journal article" date="2022" name="G3 (Bethesda)">
        <title>High quality genome of the basidiomycete yeast Dioszegia hungarica PDD-24b-2 isolated from cloud water.</title>
        <authorList>
            <person name="Jarrige D."/>
            <person name="Haridas S."/>
            <person name="Bleykasten-Grosshans C."/>
            <person name="Joly M."/>
            <person name="Nadalig T."/>
            <person name="Sancelme M."/>
            <person name="Vuilleumier S."/>
            <person name="Grigoriev I.V."/>
            <person name="Amato P."/>
            <person name="Bringel F."/>
        </authorList>
    </citation>
    <scope>NUCLEOTIDE SEQUENCE</scope>
    <source>
        <strain evidence="21">PDD-24b-2</strain>
    </source>
</reference>
<keyword evidence="8 16" id="KW-0460">Magnesium</keyword>
<dbReference type="GO" id="GO:0045332">
    <property type="term" value="P:phospholipid translocation"/>
    <property type="evidence" value="ECO:0007669"/>
    <property type="project" value="TreeGrafter"/>
</dbReference>
<dbReference type="InterPro" id="IPR008250">
    <property type="entry name" value="ATPase_P-typ_transduc_dom_A_sf"/>
</dbReference>
<feature type="binding site" evidence="15">
    <location>
        <position position="547"/>
    </location>
    <ligand>
        <name>ATP</name>
        <dbReference type="ChEBI" id="CHEBI:30616"/>
    </ligand>
</feature>
<feature type="binding site" evidence="15">
    <location>
        <position position="979"/>
    </location>
    <ligand>
        <name>ATP</name>
        <dbReference type="ChEBI" id="CHEBI:30616"/>
    </ligand>
</feature>
<dbReference type="NCBIfam" id="TIGR01652">
    <property type="entry name" value="ATPase-Plipid"/>
    <property type="match status" value="1"/>
</dbReference>
<dbReference type="Gene3D" id="2.70.150.10">
    <property type="entry name" value="Calcium-transporting ATPase, cytoplasmic transduction domain A"/>
    <property type="match status" value="1"/>
</dbReference>
<dbReference type="SUPFAM" id="SSF56784">
    <property type="entry name" value="HAD-like"/>
    <property type="match status" value="1"/>
</dbReference>
<evidence type="ECO:0000256" key="2">
    <source>
        <dbReference type="ARBA" id="ARBA00008109"/>
    </source>
</evidence>
<feature type="binding site" evidence="16">
    <location>
        <position position="547"/>
    </location>
    <ligand>
        <name>Mg(2+)</name>
        <dbReference type="ChEBI" id="CHEBI:18420"/>
    </ligand>
</feature>
<dbReference type="Gene3D" id="3.40.1110.10">
    <property type="entry name" value="Calcium-transporting ATPase, cytoplasmic domain N"/>
    <property type="match status" value="1"/>
</dbReference>
<evidence type="ECO:0000256" key="7">
    <source>
        <dbReference type="ARBA" id="ARBA00022840"/>
    </source>
</evidence>
<feature type="binding site" evidence="15">
    <location>
        <position position="545"/>
    </location>
    <ligand>
        <name>ATP</name>
        <dbReference type="ChEBI" id="CHEBI:30616"/>
    </ligand>
</feature>
<feature type="transmembrane region" description="Helical" evidence="17">
    <location>
        <begin position="1211"/>
        <end position="1232"/>
    </location>
</feature>
<dbReference type="InterPro" id="IPR032630">
    <property type="entry name" value="P_typ_ATPase_c"/>
</dbReference>
<feature type="compositionally biased region" description="Basic and acidic residues" evidence="18">
    <location>
        <begin position="1495"/>
        <end position="1510"/>
    </location>
</feature>
<dbReference type="GO" id="GO:0005886">
    <property type="term" value="C:plasma membrane"/>
    <property type="evidence" value="ECO:0007669"/>
    <property type="project" value="TreeGrafter"/>
</dbReference>
<feature type="binding site" evidence="16">
    <location>
        <position position="545"/>
    </location>
    <ligand>
        <name>Mg(2+)</name>
        <dbReference type="ChEBI" id="CHEBI:18420"/>
    </ligand>
</feature>
<feature type="transmembrane region" description="Helical" evidence="17">
    <location>
        <begin position="1062"/>
        <end position="1080"/>
    </location>
</feature>
<feature type="transmembrane region" description="Helical" evidence="17">
    <location>
        <begin position="427"/>
        <end position="447"/>
    </location>
</feature>
<dbReference type="InterPro" id="IPR023298">
    <property type="entry name" value="ATPase_P-typ_TM_dom_sf"/>
</dbReference>
<dbReference type="SFLD" id="SFLDF00027">
    <property type="entry name" value="p-type_atpase"/>
    <property type="match status" value="1"/>
</dbReference>
<feature type="binding site" evidence="15">
    <location>
        <position position="739"/>
    </location>
    <ligand>
        <name>ATP</name>
        <dbReference type="ChEBI" id="CHEBI:30616"/>
    </ligand>
</feature>
<evidence type="ECO:0000256" key="16">
    <source>
        <dbReference type="PIRSR" id="PIRSR606539-3"/>
    </source>
</evidence>
<evidence type="ECO:0000256" key="4">
    <source>
        <dbReference type="ARBA" id="ARBA00022692"/>
    </source>
</evidence>
<dbReference type="SFLD" id="SFLDG00002">
    <property type="entry name" value="C1.7:_P-type_atpase_like"/>
    <property type="match status" value="1"/>
</dbReference>
<proteinExistence type="inferred from homology"/>
<feature type="region of interest" description="Disordered" evidence="18">
    <location>
        <begin position="577"/>
        <end position="605"/>
    </location>
</feature>
<feature type="binding site" evidence="15">
    <location>
        <position position="855"/>
    </location>
    <ligand>
        <name>ATP</name>
        <dbReference type="ChEBI" id="CHEBI:30616"/>
    </ligand>
</feature>
<dbReference type="GO" id="GO:0005524">
    <property type="term" value="F:ATP binding"/>
    <property type="evidence" value="ECO:0007669"/>
    <property type="project" value="UniProtKB-UniRule"/>
</dbReference>
<feature type="binding site" evidence="15">
    <location>
        <position position="671"/>
    </location>
    <ligand>
        <name>ATP</name>
        <dbReference type="ChEBI" id="CHEBI:30616"/>
    </ligand>
</feature>
<dbReference type="Proteomes" id="UP001164286">
    <property type="component" value="Unassembled WGS sequence"/>
</dbReference>
<protein>
    <recommendedName>
        <fullName evidence="17">Phospholipid-transporting ATPase</fullName>
        <ecNumber evidence="17">7.6.2.1</ecNumber>
    </recommendedName>
</protein>
<feature type="binding site" evidence="15">
    <location>
        <position position="985"/>
    </location>
    <ligand>
        <name>ATP</name>
        <dbReference type="ChEBI" id="CHEBI:30616"/>
    </ligand>
</feature>
<dbReference type="InterPro" id="IPR023299">
    <property type="entry name" value="ATPase_P-typ_cyto_dom_N"/>
</dbReference>
<keyword evidence="4 17" id="KW-0812">Transmembrane</keyword>
<dbReference type="InterPro" id="IPR032631">
    <property type="entry name" value="P-type_ATPase_N"/>
</dbReference>
<feature type="binding site" evidence="15">
    <location>
        <position position="857"/>
    </location>
    <ligand>
        <name>ATP</name>
        <dbReference type="ChEBI" id="CHEBI:30616"/>
    </ligand>
</feature>
<evidence type="ECO:0000256" key="1">
    <source>
        <dbReference type="ARBA" id="ARBA00004141"/>
    </source>
</evidence>
<dbReference type="InterPro" id="IPR006539">
    <property type="entry name" value="P-type_ATPase_IV"/>
</dbReference>
<feature type="transmembrane region" description="Helical" evidence="17">
    <location>
        <begin position="1145"/>
        <end position="1167"/>
    </location>
</feature>